<protein>
    <submittedName>
        <fullName evidence="2">ADP ribose binding protein</fullName>
    </submittedName>
</protein>
<gene>
    <name evidence="2" type="ORF">Pylas_018</name>
</gene>
<sequence length="167" mass="18468">MREAKGNILEMDCDAVCITTNGFVKSNSAAVMGAGIAKQMRMVVPGLDKVLGLKIAQEGNNVHALLTHNGIWVVSFPVKPITEISDGTNFVKHKFFPEGQTIPGWACKAKIDLIERSCKQLVQLANQYGWQKVVLPRPGCGAGELQWRDVKKRIEPLLDDRFVVCTY</sequence>
<dbReference type="InterPro" id="IPR002589">
    <property type="entry name" value="Macro_dom"/>
</dbReference>
<dbReference type="PROSITE" id="PS51154">
    <property type="entry name" value="MACRO"/>
    <property type="match status" value="1"/>
</dbReference>
<dbReference type="Gene3D" id="3.40.220.10">
    <property type="entry name" value="Leucine Aminopeptidase, subunit E, domain 1"/>
    <property type="match status" value="1"/>
</dbReference>
<organism evidence="2 3">
    <name type="scientific">Klebsiella phage Pylas</name>
    <dbReference type="NCBI Taxonomy" id="2419682"/>
    <lineage>
        <taxon>Viruses</taxon>
        <taxon>Duplodnaviria</taxon>
        <taxon>Heunggongvirae</taxon>
        <taxon>Uroviricota</taxon>
        <taxon>Caudoviricetes</taxon>
        <taxon>Schitoviridae</taxon>
        <taxon>Humphriesvirinae</taxon>
        <taxon>Pylasvirus</taxon>
        <taxon>Pylasvirus pylas</taxon>
    </lineage>
</organism>
<dbReference type="PANTHER" id="PTHR12521:SF0">
    <property type="entry name" value="ADP-RIBOSE GLYCOHYDROLASE OARD1"/>
    <property type="match status" value="1"/>
</dbReference>
<dbReference type="InterPro" id="IPR043472">
    <property type="entry name" value="Macro_dom-like"/>
</dbReference>
<reference evidence="3" key="1">
    <citation type="submission" date="2018-09" db="EMBL/GenBank/DDBJ databases">
        <title>Complete genome of Klebsiella pneumoniae phage Pylas.</title>
        <authorList>
            <person name="Powell J.E."/>
            <person name="Lessor L."/>
            <person name="O'Leary C.J."/>
            <person name="Liu M."/>
        </authorList>
    </citation>
    <scope>NUCLEOTIDE SEQUENCE [LARGE SCALE GENOMIC DNA]</scope>
</reference>
<dbReference type="Proteomes" id="UP000278488">
    <property type="component" value="Segment"/>
</dbReference>
<keyword evidence="3" id="KW-1185">Reference proteome</keyword>
<evidence type="ECO:0000259" key="1">
    <source>
        <dbReference type="PROSITE" id="PS51154"/>
    </source>
</evidence>
<dbReference type="InterPro" id="IPR050892">
    <property type="entry name" value="ADP-ribose_metab_enzymes"/>
</dbReference>
<proteinExistence type="predicted"/>
<evidence type="ECO:0000313" key="2">
    <source>
        <dbReference type="EMBL" id="AYP69272.1"/>
    </source>
</evidence>
<dbReference type="GO" id="GO:0140291">
    <property type="term" value="P:peptidyl-glutamate ADP-deribosylation"/>
    <property type="evidence" value="ECO:0007669"/>
    <property type="project" value="TreeGrafter"/>
</dbReference>
<dbReference type="EMBL" id="MH899585">
    <property type="protein sequence ID" value="AYP69272.1"/>
    <property type="molecule type" value="Genomic_DNA"/>
</dbReference>
<evidence type="ECO:0000313" key="3">
    <source>
        <dbReference type="Proteomes" id="UP000278488"/>
    </source>
</evidence>
<feature type="domain" description="Macro" evidence="1">
    <location>
        <begin position="1"/>
        <end position="167"/>
    </location>
</feature>
<dbReference type="PANTHER" id="PTHR12521">
    <property type="entry name" value="PROTEIN C6ORF130"/>
    <property type="match status" value="1"/>
</dbReference>
<accession>A0A3G3BYA0</accession>
<dbReference type="SUPFAM" id="SSF52949">
    <property type="entry name" value="Macro domain-like"/>
    <property type="match status" value="1"/>
</dbReference>
<name>A0A3G3BYA0_9CAUD</name>